<dbReference type="EMBL" id="CP141615">
    <property type="protein sequence ID" value="WRP18324.1"/>
    <property type="molecule type" value="Genomic_DNA"/>
</dbReference>
<dbReference type="RefSeq" id="WP_324717595.1">
    <property type="nucleotide sequence ID" value="NZ_CP141615.1"/>
</dbReference>
<evidence type="ECO:0000256" key="1">
    <source>
        <dbReference type="SAM" id="MobiDB-lite"/>
    </source>
</evidence>
<protein>
    <recommendedName>
        <fullName evidence="4">Stage III sporulation protein AG</fullName>
    </recommendedName>
</protein>
<sequence>MLEDRPSGRFGEGSSGLKPAWLKRWAELVKLPPAQARTAALLVAAAAVGIGLMGLPDFMGQQPDRTGTGKSLVTSGPPGAAPAAAVAPAVPEAPGYAQEVERELEAILGLMDGVGSVKVMITWDQASEQVIAYNETVDERASPPGLPGEGAPRSTPSSPVSERREERQAVIIRDADGRREGPIVLTERYPRVRGVVVVADGARDPRIRLAIQRAVSAALGVAPYRIHVQAKRR</sequence>
<organism evidence="2 3">
    <name type="scientific">Carboxydichorda subterranea</name>
    <dbReference type="NCBI Taxonomy" id="3109565"/>
    <lineage>
        <taxon>Bacteria</taxon>
        <taxon>Bacillati</taxon>
        <taxon>Bacillota</taxon>
        <taxon>Limnochordia</taxon>
        <taxon>Limnochordales</taxon>
        <taxon>Geochordaceae</taxon>
        <taxon>Carboxydichorda</taxon>
    </lineage>
</organism>
<dbReference type="Proteomes" id="UP001332192">
    <property type="component" value="Chromosome"/>
</dbReference>
<accession>A0ABZ1BZS1</accession>
<evidence type="ECO:0000313" key="2">
    <source>
        <dbReference type="EMBL" id="WRP18324.1"/>
    </source>
</evidence>
<proteinExistence type="predicted"/>
<evidence type="ECO:0008006" key="4">
    <source>
        <dbReference type="Google" id="ProtNLM"/>
    </source>
</evidence>
<feature type="region of interest" description="Disordered" evidence="1">
    <location>
        <begin position="139"/>
        <end position="168"/>
    </location>
</feature>
<evidence type="ECO:0000313" key="3">
    <source>
        <dbReference type="Proteomes" id="UP001332192"/>
    </source>
</evidence>
<keyword evidence="3" id="KW-1185">Reference proteome</keyword>
<name>A0ABZ1BZS1_9FIRM</name>
<reference evidence="2 3" key="1">
    <citation type="journal article" date="2024" name="Front. Microbiol.">
        <title>Novel thermophilic genera Geochorda gen. nov. and Carboxydochorda gen. nov. from the deep terrestrial subsurface reveal the ecophysiological diversity in the class Limnochordia.</title>
        <authorList>
            <person name="Karnachuk O.V."/>
            <person name="Lukina A.P."/>
            <person name="Avakyan M.R."/>
            <person name="Kadnikov V.V."/>
            <person name="Begmatov S."/>
            <person name="Beletsky A.V."/>
            <person name="Vlasova K.G."/>
            <person name="Novikov A.A."/>
            <person name="Shcherbakova V.A."/>
            <person name="Mardanov A.V."/>
            <person name="Ravin N.V."/>
        </authorList>
    </citation>
    <scope>NUCLEOTIDE SEQUENCE [LARGE SCALE GENOMIC DNA]</scope>
    <source>
        <strain evidence="2 3">L945</strain>
    </source>
</reference>
<gene>
    <name evidence="2" type="ORF">U7230_04775</name>
</gene>